<keyword evidence="2" id="KW-0812">Transmembrane</keyword>
<dbReference type="AlphaFoldDB" id="A0A401ZMI8"/>
<dbReference type="EMBL" id="BIFQ01000002">
    <property type="protein sequence ID" value="GCE08075.1"/>
    <property type="molecule type" value="Genomic_DNA"/>
</dbReference>
<proteinExistence type="predicted"/>
<accession>A0A401ZMI8</accession>
<comment type="caution">
    <text evidence="3">The sequence shown here is derived from an EMBL/GenBank/DDBJ whole genome shotgun (WGS) entry which is preliminary data.</text>
</comment>
<evidence type="ECO:0000313" key="3">
    <source>
        <dbReference type="EMBL" id="GCE08075.1"/>
    </source>
</evidence>
<dbReference type="RefSeq" id="WP_126600370.1">
    <property type="nucleotide sequence ID" value="NZ_BIFQ01000002.1"/>
</dbReference>
<evidence type="ECO:0000256" key="2">
    <source>
        <dbReference type="SAM" id="Phobius"/>
    </source>
</evidence>
<reference evidence="4" key="1">
    <citation type="submission" date="2018-12" db="EMBL/GenBank/DDBJ databases">
        <title>Tengunoibacter tsumagoiensis gen. nov., sp. nov., Dictyobacter kobayashii sp. nov., D. alpinus sp. nov., and D. joshuensis sp. nov. and description of Dictyobacteraceae fam. nov. within the order Ktedonobacterales isolated from Tengu-no-mugimeshi.</title>
        <authorList>
            <person name="Wang C.M."/>
            <person name="Zheng Y."/>
            <person name="Sakai Y."/>
            <person name="Toyoda A."/>
            <person name="Minakuchi Y."/>
            <person name="Abe K."/>
            <person name="Yokota A."/>
            <person name="Yabe S."/>
        </authorList>
    </citation>
    <scope>NUCLEOTIDE SEQUENCE [LARGE SCALE GENOMIC DNA]</scope>
    <source>
        <strain evidence="4">S-27</strain>
    </source>
</reference>
<keyword evidence="2" id="KW-0472">Membrane</keyword>
<name>A0A401ZMI8_9CHLR</name>
<dbReference type="Proteomes" id="UP000287224">
    <property type="component" value="Unassembled WGS sequence"/>
</dbReference>
<sequence>MIQTNNPWIVFDGFLLGAVLMVAAGAVAVFFGIDAERKSLESVADPLSAAKSHSAGAAGKGSLPQKSMGMQ</sequence>
<gene>
    <name evidence="3" type="ORF">KDAU_54040</name>
</gene>
<feature type="compositionally biased region" description="Low complexity" evidence="1">
    <location>
        <begin position="48"/>
        <end position="62"/>
    </location>
</feature>
<keyword evidence="4" id="KW-1185">Reference proteome</keyword>
<organism evidence="3 4">
    <name type="scientific">Dictyobacter aurantiacus</name>
    <dbReference type="NCBI Taxonomy" id="1936993"/>
    <lineage>
        <taxon>Bacteria</taxon>
        <taxon>Bacillati</taxon>
        <taxon>Chloroflexota</taxon>
        <taxon>Ktedonobacteria</taxon>
        <taxon>Ktedonobacterales</taxon>
        <taxon>Dictyobacteraceae</taxon>
        <taxon>Dictyobacter</taxon>
    </lineage>
</organism>
<evidence type="ECO:0000256" key="1">
    <source>
        <dbReference type="SAM" id="MobiDB-lite"/>
    </source>
</evidence>
<protein>
    <submittedName>
        <fullName evidence="3">Uncharacterized protein</fullName>
    </submittedName>
</protein>
<keyword evidence="2" id="KW-1133">Transmembrane helix</keyword>
<feature type="transmembrane region" description="Helical" evidence="2">
    <location>
        <begin position="14"/>
        <end position="33"/>
    </location>
</feature>
<evidence type="ECO:0000313" key="4">
    <source>
        <dbReference type="Proteomes" id="UP000287224"/>
    </source>
</evidence>
<feature type="region of interest" description="Disordered" evidence="1">
    <location>
        <begin position="48"/>
        <end position="71"/>
    </location>
</feature>